<name>A0AAV8WKJ0_9CUCU</name>
<dbReference type="PANTHER" id="PTHR11161:SF0">
    <property type="entry name" value="O-ACYLTRANSFERASE LIKE PROTEIN"/>
    <property type="match status" value="1"/>
</dbReference>
<dbReference type="AlphaFoldDB" id="A0AAV8WKJ0"/>
<evidence type="ECO:0000256" key="1">
    <source>
        <dbReference type="SAM" id="Phobius"/>
    </source>
</evidence>
<accession>A0AAV8WKJ0</accession>
<feature type="transmembrane region" description="Helical" evidence="1">
    <location>
        <begin position="71"/>
        <end position="92"/>
    </location>
</feature>
<comment type="caution">
    <text evidence="2">The sequence shown here is derived from an EMBL/GenBank/DDBJ whole genome shotgun (WGS) entry which is preliminary data.</text>
</comment>
<protein>
    <recommendedName>
        <fullName evidence="4">Acyltransferase 3 domain-containing protein</fullName>
    </recommendedName>
</protein>
<reference evidence="2" key="1">
    <citation type="journal article" date="2023" name="Insect Mol. Biol.">
        <title>Genome sequencing provides insights into the evolution of gene families encoding plant cell wall-degrading enzymes in longhorned beetles.</title>
        <authorList>
            <person name="Shin N.R."/>
            <person name="Okamura Y."/>
            <person name="Kirsch R."/>
            <person name="Pauchet Y."/>
        </authorList>
    </citation>
    <scope>NUCLEOTIDE SEQUENCE</scope>
    <source>
        <strain evidence="2">RBIC_L_NR</strain>
    </source>
</reference>
<keyword evidence="1" id="KW-0472">Membrane</keyword>
<keyword evidence="3" id="KW-1185">Reference proteome</keyword>
<dbReference type="EMBL" id="JANEYF010005748">
    <property type="protein sequence ID" value="KAJ8927008.1"/>
    <property type="molecule type" value="Genomic_DNA"/>
</dbReference>
<keyword evidence="1" id="KW-1133">Transmembrane helix</keyword>
<dbReference type="PANTHER" id="PTHR11161">
    <property type="entry name" value="O-ACYLTRANSFERASE"/>
    <property type="match status" value="1"/>
</dbReference>
<feature type="transmembrane region" description="Helical" evidence="1">
    <location>
        <begin position="113"/>
        <end position="131"/>
    </location>
</feature>
<dbReference type="Proteomes" id="UP001162156">
    <property type="component" value="Unassembled WGS sequence"/>
</dbReference>
<dbReference type="InterPro" id="IPR052728">
    <property type="entry name" value="O2_lipid_transport_reg"/>
</dbReference>
<keyword evidence="1" id="KW-0812">Transmembrane</keyword>
<evidence type="ECO:0000313" key="3">
    <source>
        <dbReference type="Proteomes" id="UP001162156"/>
    </source>
</evidence>
<feature type="transmembrane region" description="Helical" evidence="1">
    <location>
        <begin position="30"/>
        <end position="51"/>
    </location>
</feature>
<sequence>MLLPRNWHRLKTVKSSPEVETLRSFQGVRFYNTLIVVTAHTSLSFFVSFITNTKDTESVTQSFSNIFLSSGTLAVSTNFFMSSFFLLYGFFIHFEGKREITLKFLVLAFIKRYLRLTPALATVIIFHSTWLRHFVGGPNWYSSIGKEYLRCRKNWWTNLLYMNNLIDRGNMVMFKN</sequence>
<proteinExistence type="predicted"/>
<evidence type="ECO:0000313" key="2">
    <source>
        <dbReference type="EMBL" id="KAJ8927008.1"/>
    </source>
</evidence>
<organism evidence="2 3">
    <name type="scientific">Rhamnusium bicolor</name>
    <dbReference type="NCBI Taxonomy" id="1586634"/>
    <lineage>
        <taxon>Eukaryota</taxon>
        <taxon>Metazoa</taxon>
        <taxon>Ecdysozoa</taxon>
        <taxon>Arthropoda</taxon>
        <taxon>Hexapoda</taxon>
        <taxon>Insecta</taxon>
        <taxon>Pterygota</taxon>
        <taxon>Neoptera</taxon>
        <taxon>Endopterygota</taxon>
        <taxon>Coleoptera</taxon>
        <taxon>Polyphaga</taxon>
        <taxon>Cucujiformia</taxon>
        <taxon>Chrysomeloidea</taxon>
        <taxon>Cerambycidae</taxon>
        <taxon>Lepturinae</taxon>
        <taxon>Rhagiini</taxon>
        <taxon>Rhamnusium</taxon>
    </lineage>
</organism>
<evidence type="ECO:0008006" key="4">
    <source>
        <dbReference type="Google" id="ProtNLM"/>
    </source>
</evidence>
<gene>
    <name evidence="2" type="ORF">NQ314_020571</name>
</gene>